<dbReference type="RefSeq" id="WP_268041544.1">
    <property type="nucleotide sequence ID" value="NZ_JAPQER010000006.1"/>
</dbReference>
<dbReference type="PANTHER" id="PTHR42703:SF1">
    <property type="entry name" value="NA(+)_H(+) ANTIPORTER SUBUNIT D1"/>
    <property type="match status" value="1"/>
</dbReference>
<feature type="transmembrane region" description="Helical" evidence="8">
    <location>
        <begin position="416"/>
        <end position="441"/>
    </location>
</feature>
<evidence type="ECO:0000256" key="3">
    <source>
        <dbReference type="ARBA" id="ARBA00022475"/>
    </source>
</evidence>
<feature type="transmembrane region" description="Helical" evidence="8">
    <location>
        <begin position="167"/>
        <end position="188"/>
    </location>
</feature>
<comment type="similarity">
    <text evidence="2">Belongs to the CPA3 antiporters (TC 2.A.63) subunit D family.</text>
</comment>
<feature type="transmembrane region" description="Helical" evidence="8">
    <location>
        <begin position="74"/>
        <end position="99"/>
    </location>
</feature>
<comment type="subcellular location">
    <subcellularLocation>
        <location evidence="1">Cell membrane</location>
        <topology evidence="1">Multi-pass membrane protein</topology>
    </subcellularLocation>
    <subcellularLocation>
        <location evidence="7">Membrane</location>
        <topology evidence="7">Multi-pass membrane protein</topology>
    </subcellularLocation>
</comment>
<accession>A0ABT4D1U3</accession>
<feature type="transmembrane region" description="Helical" evidence="8">
    <location>
        <begin position="309"/>
        <end position="327"/>
    </location>
</feature>
<keyword evidence="4 7" id="KW-0812">Transmembrane</keyword>
<dbReference type="Pfam" id="PF00361">
    <property type="entry name" value="Proton_antipo_M"/>
    <property type="match status" value="1"/>
</dbReference>
<evidence type="ECO:0000256" key="2">
    <source>
        <dbReference type="ARBA" id="ARBA00005346"/>
    </source>
</evidence>
<feature type="transmembrane region" description="Helical" evidence="8">
    <location>
        <begin position="208"/>
        <end position="228"/>
    </location>
</feature>
<keyword evidence="3" id="KW-1003">Cell membrane</keyword>
<evidence type="ECO:0000256" key="4">
    <source>
        <dbReference type="ARBA" id="ARBA00022692"/>
    </source>
</evidence>
<evidence type="ECO:0000313" key="11">
    <source>
        <dbReference type="Proteomes" id="UP001078443"/>
    </source>
</evidence>
<gene>
    <name evidence="10" type="ORF">OW763_12810</name>
</gene>
<evidence type="ECO:0000256" key="5">
    <source>
        <dbReference type="ARBA" id="ARBA00022989"/>
    </source>
</evidence>
<sequence>MLIIKSFPLLVILILFVTSFVMPIINKKSTVKAISFVSIICSMILSIINMNYVINNGSYIYRVGHFDAPWGIEFHIGIIEVIMGVLFTFVAAMIIWYSIYSIDKEIKEDKIPLYYLMINIIMGSLLGITYTNDIFNSYVFIEISTLASCGIVVIKTKRDNLKAALKYLIMSCLGSGLVLMGIAFLYSMTGHLNMRFIHGELMKSYSNYPNAILITLGLFTVGLGVKSAMFPLHTWLPDAHASAPAPSSAILSSLVLKAFILLLIKVLYRVFGIDIIRQFHILDIIMILGSIGMIMGSVYAIFQKNIKKVIAYSSVAQVGYIFLGIGMGTKLGLTMAIFHMVGHAVTKSALFLSAGSMIEKTGYKKLKELKGIGKEMPVTLGLFALGALSMVGIPILPGFISKWYLALASIEINRMGLIVIILASSLLNVAYYFPIIINGFFGEENLKDKVYKSKSKPLREEIPVIALIAAMIYVGAASKWIISLIKLGLG</sequence>
<feature type="transmembrane region" description="Helical" evidence="8">
    <location>
        <begin position="33"/>
        <end position="54"/>
    </location>
</feature>
<feature type="transmembrane region" description="Helical" evidence="8">
    <location>
        <begin position="376"/>
        <end position="396"/>
    </location>
</feature>
<feature type="domain" description="NADH:quinone oxidoreductase/Mrp antiporter transmembrane" evidence="9">
    <location>
        <begin position="132"/>
        <end position="426"/>
    </location>
</feature>
<organism evidence="10 11">
    <name type="scientific">Clostridium aestuarii</name>
    <dbReference type="NCBI Taxonomy" id="338193"/>
    <lineage>
        <taxon>Bacteria</taxon>
        <taxon>Bacillati</taxon>
        <taxon>Bacillota</taxon>
        <taxon>Clostridia</taxon>
        <taxon>Eubacteriales</taxon>
        <taxon>Clostridiaceae</taxon>
        <taxon>Clostridium</taxon>
    </lineage>
</organism>
<evidence type="ECO:0000256" key="7">
    <source>
        <dbReference type="RuleBase" id="RU000320"/>
    </source>
</evidence>
<evidence type="ECO:0000313" key="10">
    <source>
        <dbReference type="EMBL" id="MCY6485220.1"/>
    </source>
</evidence>
<dbReference type="InterPro" id="IPR001750">
    <property type="entry name" value="ND/Mrp_TM"/>
</dbReference>
<feature type="transmembrane region" description="Helical" evidence="8">
    <location>
        <begin position="6"/>
        <end position="26"/>
    </location>
</feature>
<dbReference type="Proteomes" id="UP001078443">
    <property type="component" value="Unassembled WGS sequence"/>
</dbReference>
<evidence type="ECO:0000256" key="1">
    <source>
        <dbReference type="ARBA" id="ARBA00004651"/>
    </source>
</evidence>
<feature type="transmembrane region" description="Helical" evidence="8">
    <location>
        <begin position="462"/>
        <end position="482"/>
    </location>
</feature>
<evidence type="ECO:0000256" key="6">
    <source>
        <dbReference type="ARBA" id="ARBA00023136"/>
    </source>
</evidence>
<keyword evidence="5 8" id="KW-1133">Transmembrane helix</keyword>
<dbReference type="PANTHER" id="PTHR42703">
    <property type="entry name" value="NADH DEHYDROGENASE"/>
    <property type="match status" value="1"/>
</dbReference>
<evidence type="ECO:0000256" key="8">
    <source>
        <dbReference type="SAM" id="Phobius"/>
    </source>
</evidence>
<reference evidence="10" key="1">
    <citation type="submission" date="2022-12" db="EMBL/GenBank/DDBJ databases">
        <authorList>
            <person name="Wang J."/>
        </authorList>
    </citation>
    <scope>NUCLEOTIDE SEQUENCE</scope>
    <source>
        <strain evidence="10">HY-45-18</strain>
    </source>
</reference>
<feature type="transmembrane region" description="Helical" evidence="8">
    <location>
        <begin position="249"/>
        <end position="268"/>
    </location>
</feature>
<name>A0ABT4D1U3_9CLOT</name>
<feature type="transmembrane region" description="Helical" evidence="8">
    <location>
        <begin position="111"/>
        <end position="131"/>
    </location>
</feature>
<dbReference type="EMBL" id="JAPQER010000006">
    <property type="protein sequence ID" value="MCY6485220.1"/>
    <property type="molecule type" value="Genomic_DNA"/>
</dbReference>
<proteinExistence type="inferred from homology"/>
<dbReference type="PRINTS" id="PR01434">
    <property type="entry name" value="NADHDHGNASE5"/>
</dbReference>
<keyword evidence="11" id="KW-1185">Reference proteome</keyword>
<keyword evidence="6 8" id="KW-0472">Membrane</keyword>
<feature type="transmembrane region" description="Helical" evidence="8">
    <location>
        <begin position="280"/>
        <end position="302"/>
    </location>
</feature>
<evidence type="ECO:0000259" key="9">
    <source>
        <dbReference type="Pfam" id="PF00361"/>
    </source>
</evidence>
<comment type="caution">
    <text evidence="10">The sequence shown here is derived from an EMBL/GenBank/DDBJ whole genome shotgun (WGS) entry which is preliminary data.</text>
</comment>
<dbReference type="InterPro" id="IPR050586">
    <property type="entry name" value="CPA3_Na-H_Antiporter_D"/>
</dbReference>
<feature type="transmembrane region" description="Helical" evidence="8">
    <location>
        <begin position="137"/>
        <end position="155"/>
    </location>
</feature>
<protein>
    <submittedName>
        <fullName evidence="10">Proton-conducting transporter membrane subunit</fullName>
    </submittedName>
</protein>